<evidence type="ECO:0000256" key="1">
    <source>
        <dbReference type="SAM" id="MobiDB-lite"/>
    </source>
</evidence>
<dbReference type="AlphaFoldDB" id="A0A1X7S1M2"/>
<gene>
    <name evidence="2" type="ORF">ZT3D7_G8736</name>
</gene>
<organism evidence="2 3">
    <name type="scientific">Zymoseptoria tritici (strain ST99CH_3D7)</name>
    <dbReference type="NCBI Taxonomy" id="1276538"/>
    <lineage>
        <taxon>Eukaryota</taxon>
        <taxon>Fungi</taxon>
        <taxon>Dikarya</taxon>
        <taxon>Ascomycota</taxon>
        <taxon>Pezizomycotina</taxon>
        <taxon>Dothideomycetes</taxon>
        <taxon>Dothideomycetidae</taxon>
        <taxon>Mycosphaerellales</taxon>
        <taxon>Mycosphaerellaceae</taxon>
        <taxon>Zymoseptoria</taxon>
    </lineage>
</organism>
<reference evidence="2 3" key="1">
    <citation type="submission" date="2016-06" db="EMBL/GenBank/DDBJ databases">
        <authorList>
            <person name="Kjaerup R.B."/>
            <person name="Dalgaard T.S."/>
            <person name="Juul-Madsen H.R."/>
        </authorList>
    </citation>
    <scope>NUCLEOTIDE SEQUENCE [LARGE SCALE GENOMIC DNA]</scope>
</reference>
<dbReference type="EMBL" id="LT853699">
    <property type="protein sequence ID" value="SMQ53582.1"/>
    <property type="molecule type" value="Genomic_DNA"/>
</dbReference>
<protein>
    <submittedName>
        <fullName evidence="2">Uncharacterized protein</fullName>
    </submittedName>
</protein>
<feature type="region of interest" description="Disordered" evidence="1">
    <location>
        <begin position="246"/>
        <end position="307"/>
    </location>
</feature>
<feature type="region of interest" description="Disordered" evidence="1">
    <location>
        <begin position="161"/>
        <end position="234"/>
    </location>
</feature>
<feature type="compositionally biased region" description="Basic residues" evidence="1">
    <location>
        <begin position="204"/>
        <end position="213"/>
    </location>
</feature>
<feature type="compositionally biased region" description="Low complexity" evidence="1">
    <location>
        <begin position="277"/>
        <end position="288"/>
    </location>
</feature>
<name>A0A1X7S1M2_ZYMT9</name>
<evidence type="ECO:0000313" key="3">
    <source>
        <dbReference type="Proteomes" id="UP000215127"/>
    </source>
</evidence>
<feature type="region of interest" description="Disordered" evidence="1">
    <location>
        <begin position="76"/>
        <end position="114"/>
    </location>
</feature>
<proteinExistence type="predicted"/>
<sequence>MATNLATPVVAVELHKYRSQPDLHDRFHGAALPAPSADDVDASALSSTRGAGSLPVPEFASTATLAIVTRRSHPLPRPSLDFWKPLPLAMSPPQDQSRGPNDGPSQDDQTNQREQLRNERLEIEARWKGKSGSRQDPYAGGVWTDKLLGLRYRDGDEFREERERGLSRSPPRHPLALHAVNSPVDQREQHSTSPGAGEHQDRRSRARPRSPLRRRTDVTPLHHGKQYSTSYRSAVMESKSAHFYREAENIERERSRSPYRHPRPAERARTPIPPYISPSSSRSSSVSSFCTAPETQYEDSDYDTEDR</sequence>
<accession>A0A1X7S1M2</accession>
<feature type="compositionally biased region" description="Acidic residues" evidence="1">
    <location>
        <begin position="296"/>
        <end position="307"/>
    </location>
</feature>
<feature type="compositionally biased region" description="Polar residues" evidence="1">
    <location>
        <begin position="93"/>
        <end position="109"/>
    </location>
</feature>
<feature type="compositionally biased region" description="Basic and acidic residues" evidence="1">
    <location>
        <begin position="246"/>
        <end position="256"/>
    </location>
</feature>
<keyword evidence="3" id="KW-1185">Reference proteome</keyword>
<dbReference type="Proteomes" id="UP000215127">
    <property type="component" value="Chromosome 8"/>
</dbReference>
<evidence type="ECO:0000313" key="2">
    <source>
        <dbReference type="EMBL" id="SMQ53582.1"/>
    </source>
</evidence>